<evidence type="ECO:0000256" key="1">
    <source>
        <dbReference type="ARBA" id="ARBA00008894"/>
    </source>
</evidence>
<proteinExistence type="inferred from homology"/>
<dbReference type="Proteomes" id="UP000501690">
    <property type="component" value="Linkage Group LG4"/>
</dbReference>
<feature type="domain" description="RPW8" evidence="4">
    <location>
        <begin position="1"/>
        <end position="150"/>
    </location>
</feature>
<dbReference type="GO" id="GO:0043531">
    <property type="term" value="F:ADP binding"/>
    <property type="evidence" value="ECO:0007669"/>
    <property type="project" value="InterPro"/>
</dbReference>
<dbReference type="PROSITE" id="PS51153">
    <property type="entry name" value="RPW8"/>
    <property type="match status" value="1"/>
</dbReference>
<gene>
    <name evidence="5" type="ORF">DEO72_LG4g2263</name>
</gene>
<dbReference type="Pfam" id="PF00931">
    <property type="entry name" value="NB-ARC"/>
    <property type="match status" value="1"/>
</dbReference>
<evidence type="ECO:0000256" key="3">
    <source>
        <dbReference type="ARBA" id="ARBA00022821"/>
    </source>
</evidence>
<dbReference type="GO" id="GO:0006952">
    <property type="term" value="P:defense response"/>
    <property type="evidence" value="ECO:0007669"/>
    <property type="project" value="UniProtKB-KW"/>
</dbReference>
<keyword evidence="6" id="KW-1185">Reference proteome</keyword>
<dbReference type="InterPro" id="IPR027417">
    <property type="entry name" value="P-loop_NTPase"/>
</dbReference>
<dbReference type="InterPro" id="IPR002182">
    <property type="entry name" value="NB-ARC"/>
</dbReference>
<comment type="similarity">
    <text evidence="1">Belongs to the disease resistance NB-LRR family.</text>
</comment>
<dbReference type="SUPFAM" id="SSF52047">
    <property type="entry name" value="RNI-like"/>
    <property type="match status" value="1"/>
</dbReference>
<keyword evidence="2" id="KW-0677">Repeat</keyword>
<dbReference type="Gene3D" id="3.40.50.300">
    <property type="entry name" value="P-loop containing nucleotide triphosphate hydrolases"/>
    <property type="match status" value="1"/>
</dbReference>
<dbReference type="Gene3D" id="3.80.10.10">
    <property type="entry name" value="Ribonuclease Inhibitor"/>
    <property type="match status" value="1"/>
</dbReference>
<dbReference type="InterPro" id="IPR036388">
    <property type="entry name" value="WH-like_DNA-bd_sf"/>
</dbReference>
<dbReference type="PRINTS" id="PR00364">
    <property type="entry name" value="DISEASERSIST"/>
</dbReference>
<dbReference type="InterPro" id="IPR042197">
    <property type="entry name" value="Apaf_helical"/>
</dbReference>
<reference evidence="5 6" key="1">
    <citation type="submission" date="2019-04" db="EMBL/GenBank/DDBJ databases">
        <title>An improved genome assembly and genetic linkage map for asparagus bean, Vigna unguiculata ssp. sesquipedialis.</title>
        <authorList>
            <person name="Xia Q."/>
            <person name="Zhang R."/>
            <person name="Dong Y."/>
        </authorList>
    </citation>
    <scope>NUCLEOTIDE SEQUENCE [LARGE SCALE GENOMIC DNA]</scope>
    <source>
        <tissue evidence="5">Leaf</tissue>
    </source>
</reference>
<evidence type="ECO:0000256" key="2">
    <source>
        <dbReference type="ARBA" id="ARBA00022737"/>
    </source>
</evidence>
<sequence length="830" mass="94441">MADLFEGGAVGALMGEVLKGAISTIKKGLAFEPTLESNIETLNSLAPLVEEIKKYNMLLDRPREEIERLESHMRAGEELVRKCSKLGRWRMWSFPYYQSKLQSKDGALQKHLSVNVSVQNRRDLMEVVDGMRKVLEILLNGEFGRYSGYQLMGLCGAPQEPACMGMEVPLSKLRIELLKDSVSVLVLTGLGGSGKSTLAKKICWDPQVIGKFGKNIFFVTVSKTPNLKTIVETLFEHCGCRVPKFQTDEDVVNRLEVLLRVLGKHPILLVLDDVWPGSEDLVEKFKIKIPDYKILVTSRVSFPRFGTSYQLDKLDHVHAESLFRHIALKDKSSYIPEKNLVDEIVKGCKGSPLALKVIAGSLCNQPFEVWQNMKERLQRESILESDTDLLFRLQQSLDILETKFSINEKECFMDLGLFPEDQRIPVAALIDMWAELYNLNEDGSNAMSIIHDLITRNLINVIVTRKVAKDTDMYYNNHFVLVHDLLRELAIHLSKEKTFEQRERVMIELNGDNRPEWWVRLNPLGIIGRSFSYILGMLYTQKQPKVAARILSISTDETFTSDWCDMQPDEAEVLVLNLLSSQYSLPEFTEKMHKLKVLIVTNYGFHRSELNMFERLGSLTNLKRIRLEKVSIPPLCILKNLRKLSIHMCNTCHAFDTYSISDAMPNLVEMSIDYCKDLVKFPDGLCNITPLKKLSITNCHSLSALPQDLAKLENLEVLRLCSCSDLVGMPDSVKGLDKLSCLDISDCLNLTKLPDDIGELKLEKLYLKGCSQLRELPHSVVKFENLKHKIHVICDEEMVASLWENLTIRNLKIEISTVEVNLNWLPGVHS</sequence>
<dbReference type="Pfam" id="PF05659">
    <property type="entry name" value="RPW8"/>
    <property type="match status" value="1"/>
</dbReference>
<name>A0A4D6LSH2_VIGUN</name>
<dbReference type="PANTHER" id="PTHR36766">
    <property type="entry name" value="PLANT BROAD-SPECTRUM MILDEW RESISTANCE PROTEIN RPW8"/>
    <property type="match status" value="1"/>
</dbReference>
<protein>
    <submittedName>
        <fullName evidence="5">Disease resistance protein RPM1</fullName>
    </submittedName>
</protein>
<dbReference type="Gene3D" id="1.10.10.10">
    <property type="entry name" value="Winged helix-like DNA-binding domain superfamily/Winged helix DNA-binding domain"/>
    <property type="match status" value="1"/>
</dbReference>
<dbReference type="InterPro" id="IPR008808">
    <property type="entry name" value="Powdery_mildew-R_dom"/>
</dbReference>
<dbReference type="EMBL" id="CP039348">
    <property type="protein sequence ID" value="QCD91298.1"/>
    <property type="molecule type" value="Genomic_DNA"/>
</dbReference>
<evidence type="ECO:0000313" key="6">
    <source>
        <dbReference type="Proteomes" id="UP000501690"/>
    </source>
</evidence>
<accession>A0A4D6LSH2</accession>
<dbReference type="PANTHER" id="PTHR36766:SF28">
    <property type="entry name" value="PLANT BROAD-SPECTRUM MILDEW RESISTANCE PROTEIN RPW8"/>
    <property type="match status" value="1"/>
</dbReference>
<keyword evidence="3" id="KW-0611">Plant defense</keyword>
<dbReference type="OrthoDB" id="2016095at2759"/>
<dbReference type="AlphaFoldDB" id="A0A4D6LSH2"/>
<dbReference type="SUPFAM" id="SSF52540">
    <property type="entry name" value="P-loop containing nucleoside triphosphate hydrolases"/>
    <property type="match status" value="1"/>
</dbReference>
<evidence type="ECO:0000259" key="4">
    <source>
        <dbReference type="PROSITE" id="PS51153"/>
    </source>
</evidence>
<dbReference type="InterPro" id="IPR032675">
    <property type="entry name" value="LRR_dom_sf"/>
</dbReference>
<dbReference type="Gene3D" id="1.10.8.430">
    <property type="entry name" value="Helical domain of apoptotic protease-activating factors"/>
    <property type="match status" value="1"/>
</dbReference>
<organism evidence="5 6">
    <name type="scientific">Vigna unguiculata</name>
    <name type="common">Cowpea</name>
    <dbReference type="NCBI Taxonomy" id="3917"/>
    <lineage>
        <taxon>Eukaryota</taxon>
        <taxon>Viridiplantae</taxon>
        <taxon>Streptophyta</taxon>
        <taxon>Embryophyta</taxon>
        <taxon>Tracheophyta</taxon>
        <taxon>Spermatophyta</taxon>
        <taxon>Magnoliopsida</taxon>
        <taxon>eudicotyledons</taxon>
        <taxon>Gunneridae</taxon>
        <taxon>Pentapetalae</taxon>
        <taxon>rosids</taxon>
        <taxon>fabids</taxon>
        <taxon>Fabales</taxon>
        <taxon>Fabaceae</taxon>
        <taxon>Papilionoideae</taxon>
        <taxon>50 kb inversion clade</taxon>
        <taxon>NPAAA clade</taxon>
        <taxon>indigoferoid/millettioid clade</taxon>
        <taxon>Phaseoleae</taxon>
        <taxon>Vigna</taxon>
    </lineage>
</organism>
<dbReference type="Gramene" id="Vigun02g140700.1.v1.2">
    <property type="protein sequence ID" value="Vigun02g140700.1.v1.2"/>
    <property type="gene ID" value="Vigun02g140700.v1.2"/>
</dbReference>
<evidence type="ECO:0000313" key="5">
    <source>
        <dbReference type="EMBL" id="QCD91298.1"/>
    </source>
</evidence>